<dbReference type="InterPro" id="IPR032534">
    <property type="entry name" value="EcxA_zinc-bd"/>
</dbReference>
<name>A0A437RF09_9BURK</name>
<dbReference type="Gene3D" id="3.40.390.10">
    <property type="entry name" value="Collagenase (Catalytic Domain)"/>
    <property type="match status" value="1"/>
</dbReference>
<protein>
    <submittedName>
        <fullName evidence="5">DUF5117 domain-containing protein</fullName>
    </submittedName>
</protein>
<feature type="compositionally biased region" description="Low complexity" evidence="1">
    <location>
        <begin position="87"/>
        <end position="100"/>
    </location>
</feature>
<dbReference type="AlphaFoldDB" id="A0A437RF09"/>
<evidence type="ECO:0000259" key="4">
    <source>
        <dbReference type="Pfam" id="PF17148"/>
    </source>
</evidence>
<dbReference type="OrthoDB" id="9776599at2"/>
<keyword evidence="2" id="KW-0732">Signal</keyword>
<dbReference type="EMBL" id="SACR01000004">
    <property type="protein sequence ID" value="RVU45357.1"/>
    <property type="molecule type" value="Genomic_DNA"/>
</dbReference>
<dbReference type="RefSeq" id="WP_128229455.1">
    <property type="nucleotide sequence ID" value="NZ_SACR01000004.1"/>
</dbReference>
<feature type="signal peptide" evidence="2">
    <location>
        <begin position="1"/>
        <end position="24"/>
    </location>
</feature>
<dbReference type="SUPFAM" id="SSF55486">
    <property type="entry name" value="Metalloproteases ('zincins'), catalytic domain"/>
    <property type="match status" value="1"/>
</dbReference>
<feature type="chain" id="PRO_5019404720" evidence="2">
    <location>
        <begin position="25"/>
        <end position="988"/>
    </location>
</feature>
<evidence type="ECO:0000313" key="5">
    <source>
        <dbReference type="EMBL" id="RVU45357.1"/>
    </source>
</evidence>
<dbReference type="Pfam" id="PF17148">
    <property type="entry name" value="DUF5117"/>
    <property type="match status" value="1"/>
</dbReference>
<accession>A0A437RF09</accession>
<feature type="domain" description="DUF5117" evidence="4">
    <location>
        <begin position="176"/>
        <end position="377"/>
    </location>
</feature>
<dbReference type="Pfam" id="PF16313">
    <property type="entry name" value="DUF4953"/>
    <property type="match status" value="1"/>
</dbReference>
<organism evidence="5 6">
    <name type="scientific">Rubrivivax rivuli</name>
    <dbReference type="NCBI Taxonomy" id="1862385"/>
    <lineage>
        <taxon>Bacteria</taxon>
        <taxon>Pseudomonadati</taxon>
        <taxon>Pseudomonadota</taxon>
        <taxon>Betaproteobacteria</taxon>
        <taxon>Burkholderiales</taxon>
        <taxon>Sphaerotilaceae</taxon>
        <taxon>Rubrivivax</taxon>
    </lineage>
</organism>
<keyword evidence="6" id="KW-1185">Reference proteome</keyword>
<proteinExistence type="predicted"/>
<comment type="caution">
    <text evidence="5">The sequence shown here is derived from an EMBL/GenBank/DDBJ whole genome shotgun (WGS) entry which is preliminary data.</text>
</comment>
<feature type="region of interest" description="Disordered" evidence="1">
    <location>
        <begin position="87"/>
        <end position="115"/>
    </location>
</feature>
<dbReference type="InterPro" id="IPR006311">
    <property type="entry name" value="TAT_signal"/>
</dbReference>
<dbReference type="InterPro" id="IPR024079">
    <property type="entry name" value="MetalloPept_cat_dom_sf"/>
</dbReference>
<dbReference type="InterPro" id="IPR034032">
    <property type="entry name" value="Zn_MMP-like_bac"/>
</dbReference>
<gene>
    <name evidence="5" type="ORF">EOE66_14620</name>
</gene>
<dbReference type="PROSITE" id="PS51318">
    <property type="entry name" value="TAT"/>
    <property type="match status" value="1"/>
</dbReference>
<evidence type="ECO:0000256" key="2">
    <source>
        <dbReference type="SAM" id="SignalP"/>
    </source>
</evidence>
<evidence type="ECO:0000259" key="3">
    <source>
        <dbReference type="Pfam" id="PF16313"/>
    </source>
</evidence>
<feature type="domain" description="EcxA zinc-binding" evidence="3">
    <location>
        <begin position="574"/>
        <end position="896"/>
    </location>
</feature>
<evidence type="ECO:0000313" key="6">
    <source>
        <dbReference type="Proteomes" id="UP000285575"/>
    </source>
</evidence>
<sequence length="988" mass="105423">MRIRPLTRRAALSAASTVLLGACAQLPTGEAPGGQAAAASAAASAAKAPAPAAATTAPATAAAPTNAAAPGPAASAANGGTARLALPAALGAPPGSAPGPMAGGPPSGPPPFATVIKDARRIDGPLVFWQKDDKVWIELLPAQFGKLFLLSPKIKSGIGEAFVLGGLMALPFNGTGGAQVVEFVRVHNQVRLQARNTEVLAAAGTPEARAVADSYSNSLLASVPVGSQPHPDRKSVLVEANPIFLGDMIGIGAMLQRGLRQGYGLDRGNTLITAVRGSAVATTVETQAHYFTGGVSSAPQGLMPGMPVPQIPRYLPDARSMLVSLSYSLAPLPEMPMKARRADPRVGLFTTTVLDFSDELARTPRQRFVTRWRLEKKDPEAALSDPVKPITFWIDRNVPLAWRETTRAAILEWNKAFEKIGFRDAIKVEQQPDDAKFDTLDYGYASVRWMMNAEPAFGAIGPSHIDPRTGEILDADIAFEGMTTRGIRGLRSQVLGAPRAALSAGAAAEPGAAQGLPPGHSFARIFEPPAALADSGALPPELARCMHGEFMAEQVGYAMSVLEARGELEPDSPVAQQFVQDYVKEALMHEVGHALGLRHNFRASRAYTEAQLADAEFTRAYGTTGSVMEYNAVNLPRPGQSGGMPFQTTLGPYDYWAVEYAYKTLPAGAKAEDEKAELQRIAERSKDPLLAFGTDEDVLFGLDPEIIQGDLGADPLAFAAKRLEIARDLFKRQETRELPADRDYAVLRRSLNYALNDVARSLGVLARQLGGVRTLRDFPGSGREPLQPVSGAVQRQSLELMSKAALSAEGLSLTPALQRRLAPDFLDRAELIGDAGDFVLPQRLLGLQMAVLNFLMSDGLAARVQDSATKFDKPSEALQLSELYQRLSDDVWSELGTGGIKGGVIRPERRELQRGHVNRLAAALLRLTPQTRADARGLTRLHARRLLSRLEAAQGRGVRADSDTAVHLADSIDTLRQALAAPMLRLGL</sequence>
<dbReference type="PANTHER" id="PTHR38478:SF1">
    <property type="entry name" value="ZINC DEPENDENT METALLOPROTEASE DOMAIN LIPOPROTEIN"/>
    <property type="match status" value="1"/>
</dbReference>
<dbReference type="CDD" id="cd04276">
    <property type="entry name" value="ZnMc_MMP_like_2"/>
    <property type="match status" value="1"/>
</dbReference>
<dbReference type="PANTHER" id="PTHR38478">
    <property type="entry name" value="PEPTIDASE M1A AND M12B"/>
    <property type="match status" value="1"/>
</dbReference>
<reference evidence="5 6" key="1">
    <citation type="submission" date="2019-01" db="EMBL/GenBank/DDBJ databases">
        <authorList>
            <person name="Chen W.-M."/>
        </authorList>
    </citation>
    <scope>NUCLEOTIDE SEQUENCE [LARGE SCALE GENOMIC DNA]</scope>
    <source>
        <strain evidence="5 6">KYPY4</strain>
    </source>
</reference>
<dbReference type="Proteomes" id="UP000285575">
    <property type="component" value="Unassembled WGS sequence"/>
</dbReference>
<evidence type="ECO:0000256" key="1">
    <source>
        <dbReference type="SAM" id="MobiDB-lite"/>
    </source>
</evidence>
<dbReference type="InterPro" id="IPR033413">
    <property type="entry name" value="DUF5117"/>
</dbReference>
<dbReference type="PROSITE" id="PS51257">
    <property type="entry name" value="PROKAR_LIPOPROTEIN"/>
    <property type="match status" value="1"/>
</dbReference>
<dbReference type="GO" id="GO:0008237">
    <property type="term" value="F:metallopeptidase activity"/>
    <property type="evidence" value="ECO:0007669"/>
    <property type="project" value="InterPro"/>
</dbReference>